<name>A0A0E9W8G3_ANGAN</name>
<dbReference type="EMBL" id="GBXM01022829">
    <property type="protein sequence ID" value="JAH85748.1"/>
    <property type="molecule type" value="Transcribed_RNA"/>
</dbReference>
<dbReference type="AlphaFoldDB" id="A0A0E9W8G3"/>
<organism evidence="1">
    <name type="scientific">Anguilla anguilla</name>
    <name type="common">European freshwater eel</name>
    <name type="synonym">Muraena anguilla</name>
    <dbReference type="NCBI Taxonomy" id="7936"/>
    <lineage>
        <taxon>Eukaryota</taxon>
        <taxon>Metazoa</taxon>
        <taxon>Chordata</taxon>
        <taxon>Craniata</taxon>
        <taxon>Vertebrata</taxon>
        <taxon>Euteleostomi</taxon>
        <taxon>Actinopterygii</taxon>
        <taxon>Neopterygii</taxon>
        <taxon>Teleostei</taxon>
        <taxon>Anguilliformes</taxon>
        <taxon>Anguillidae</taxon>
        <taxon>Anguilla</taxon>
    </lineage>
</organism>
<reference evidence="1" key="2">
    <citation type="journal article" date="2015" name="Fish Shellfish Immunol.">
        <title>Early steps in the European eel (Anguilla anguilla)-Vibrio vulnificus interaction in the gills: Role of the RtxA13 toxin.</title>
        <authorList>
            <person name="Callol A."/>
            <person name="Pajuelo D."/>
            <person name="Ebbesson L."/>
            <person name="Teles M."/>
            <person name="MacKenzie S."/>
            <person name="Amaro C."/>
        </authorList>
    </citation>
    <scope>NUCLEOTIDE SEQUENCE</scope>
</reference>
<protein>
    <submittedName>
        <fullName evidence="1">Uncharacterized protein</fullName>
    </submittedName>
</protein>
<proteinExistence type="predicted"/>
<reference evidence="1" key="1">
    <citation type="submission" date="2014-11" db="EMBL/GenBank/DDBJ databases">
        <authorList>
            <person name="Amaro Gonzalez C."/>
        </authorList>
    </citation>
    <scope>NUCLEOTIDE SEQUENCE</scope>
</reference>
<accession>A0A0E9W8G3</accession>
<evidence type="ECO:0000313" key="1">
    <source>
        <dbReference type="EMBL" id="JAH85748.1"/>
    </source>
</evidence>
<sequence length="47" mass="5593">MFIPRTPDCWSLIAIIIHFTRAAFQDPIRRISRDPNVQFYRFLGVRG</sequence>